<evidence type="ECO:0000313" key="12">
    <source>
        <dbReference type="Proteomes" id="UP000594454"/>
    </source>
</evidence>
<evidence type="ECO:0000256" key="8">
    <source>
        <dbReference type="ARBA" id="ARBA00023136"/>
    </source>
</evidence>
<evidence type="ECO:0000256" key="2">
    <source>
        <dbReference type="ARBA" id="ARBA00005814"/>
    </source>
</evidence>
<keyword evidence="3" id="KW-0813">Transport</keyword>
<dbReference type="EMBL" id="LR899009">
    <property type="protein sequence ID" value="CAD7078636.1"/>
    <property type="molecule type" value="Genomic_DNA"/>
</dbReference>
<keyword evidence="7 9" id="KW-1133">Transmembrane helix</keyword>
<dbReference type="GO" id="GO:0140359">
    <property type="term" value="F:ABC-type transporter activity"/>
    <property type="evidence" value="ECO:0007669"/>
    <property type="project" value="InterPro"/>
</dbReference>
<dbReference type="PROSITE" id="PS00211">
    <property type="entry name" value="ABC_TRANSPORTER_1"/>
    <property type="match status" value="1"/>
</dbReference>
<evidence type="ECO:0000256" key="1">
    <source>
        <dbReference type="ARBA" id="ARBA00004141"/>
    </source>
</evidence>
<evidence type="ECO:0000256" key="7">
    <source>
        <dbReference type="ARBA" id="ARBA00022989"/>
    </source>
</evidence>
<dbReference type="Gene3D" id="3.10.10.10">
    <property type="entry name" value="HIV Type 1 Reverse Transcriptase, subunit A, domain 1"/>
    <property type="match status" value="1"/>
</dbReference>
<dbReference type="SMART" id="SM00382">
    <property type="entry name" value="AAA"/>
    <property type="match status" value="1"/>
</dbReference>
<comment type="similarity">
    <text evidence="2">Belongs to the ABC transporter superfamily. ABCG family. Eye pigment precursor importer (TC 3.A.1.204) subfamily.</text>
</comment>
<feature type="domain" description="ABC transporter" evidence="10">
    <location>
        <begin position="96"/>
        <end position="375"/>
    </location>
</feature>
<dbReference type="FunCoup" id="A0A7R8YMH3">
    <property type="interactions" value="6"/>
</dbReference>
<dbReference type="InterPro" id="IPR027417">
    <property type="entry name" value="P-loop_NTPase"/>
</dbReference>
<evidence type="ECO:0000256" key="9">
    <source>
        <dbReference type="SAM" id="Phobius"/>
    </source>
</evidence>
<dbReference type="Gene3D" id="3.40.50.300">
    <property type="entry name" value="P-loop containing nucleotide triphosphate hydrolases"/>
    <property type="match status" value="1"/>
</dbReference>
<dbReference type="PANTHER" id="PTHR48041:SF116">
    <property type="entry name" value="PROTEIN BROWN"/>
    <property type="match status" value="1"/>
</dbReference>
<dbReference type="OrthoDB" id="66620at2759"/>
<dbReference type="InterPro" id="IPR043502">
    <property type="entry name" value="DNA/RNA_pol_sf"/>
</dbReference>
<dbReference type="InParanoid" id="A0A7R8YMH3"/>
<proteinExistence type="inferred from homology"/>
<dbReference type="PANTHER" id="PTHR48041">
    <property type="entry name" value="ABC TRANSPORTER G FAMILY MEMBER 28"/>
    <property type="match status" value="1"/>
</dbReference>
<keyword evidence="6" id="KW-0067">ATP-binding</keyword>
<gene>
    <name evidence="11" type="ORF">HERILL_LOCUS1893</name>
</gene>
<dbReference type="InterPro" id="IPR050352">
    <property type="entry name" value="ABCG_transporters"/>
</dbReference>
<evidence type="ECO:0000256" key="4">
    <source>
        <dbReference type="ARBA" id="ARBA00022692"/>
    </source>
</evidence>
<evidence type="ECO:0000259" key="10">
    <source>
        <dbReference type="PROSITE" id="PS50893"/>
    </source>
</evidence>
<feature type="transmembrane region" description="Helical" evidence="9">
    <location>
        <begin position="489"/>
        <end position="508"/>
    </location>
</feature>
<dbReference type="Proteomes" id="UP000594454">
    <property type="component" value="Chromosome 1"/>
</dbReference>
<keyword evidence="12" id="KW-1185">Reference proteome</keyword>
<dbReference type="SUPFAM" id="SSF52540">
    <property type="entry name" value="P-loop containing nucleoside triphosphate hydrolases"/>
    <property type="match status" value="1"/>
</dbReference>
<comment type="subcellular location">
    <subcellularLocation>
        <location evidence="1">Membrane</location>
        <topology evidence="1">Multi-pass membrane protein</topology>
    </subcellularLocation>
</comment>
<feature type="transmembrane region" description="Helical" evidence="9">
    <location>
        <begin position="457"/>
        <end position="477"/>
    </location>
</feature>
<keyword evidence="5" id="KW-0547">Nucleotide-binding</keyword>
<evidence type="ECO:0000313" key="11">
    <source>
        <dbReference type="EMBL" id="CAD7078636.1"/>
    </source>
</evidence>
<dbReference type="Pfam" id="PF00005">
    <property type="entry name" value="ABC_tran"/>
    <property type="match status" value="1"/>
</dbReference>
<reference evidence="11 12" key="1">
    <citation type="submission" date="2020-11" db="EMBL/GenBank/DDBJ databases">
        <authorList>
            <person name="Wallbank WR R."/>
            <person name="Pardo Diaz C."/>
            <person name="Kozak K."/>
            <person name="Martin S."/>
            <person name="Jiggins C."/>
            <person name="Moest M."/>
            <person name="Warren A I."/>
            <person name="Generalovic N T."/>
            <person name="Byers J.R.P. K."/>
            <person name="Montejo-Kovacevich G."/>
            <person name="Yen C E."/>
        </authorList>
    </citation>
    <scope>NUCLEOTIDE SEQUENCE [LARGE SCALE GENOMIC DNA]</scope>
</reference>
<accession>A0A7R8YMH3</accession>
<feature type="transmembrane region" description="Helical" evidence="9">
    <location>
        <begin position="598"/>
        <end position="618"/>
    </location>
</feature>
<feature type="transmembrane region" description="Helical" evidence="9">
    <location>
        <begin position="573"/>
        <end position="592"/>
    </location>
</feature>
<evidence type="ECO:0000256" key="6">
    <source>
        <dbReference type="ARBA" id="ARBA00022840"/>
    </source>
</evidence>
<keyword evidence="4 9" id="KW-0812">Transmembrane</keyword>
<dbReference type="AlphaFoldDB" id="A0A7R8YMH3"/>
<organism evidence="11 12">
    <name type="scientific">Hermetia illucens</name>
    <name type="common">Black soldier fly</name>
    <dbReference type="NCBI Taxonomy" id="343691"/>
    <lineage>
        <taxon>Eukaryota</taxon>
        <taxon>Metazoa</taxon>
        <taxon>Ecdysozoa</taxon>
        <taxon>Arthropoda</taxon>
        <taxon>Hexapoda</taxon>
        <taxon>Insecta</taxon>
        <taxon>Pterygota</taxon>
        <taxon>Neoptera</taxon>
        <taxon>Endopterygota</taxon>
        <taxon>Diptera</taxon>
        <taxon>Brachycera</taxon>
        <taxon>Stratiomyomorpha</taxon>
        <taxon>Stratiomyidae</taxon>
        <taxon>Hermetiinae</taxon>
        <taxon>Hermetia</taxon>
    </lineage>
</organism>
<dbReference type="InterPro" id="IPR013525">
    <property type="entry name" value="ABC2_TM"/>
</dbReference>
<keyword evidence="8 9" id="KW-0472">Membrane</keyword>
<name>A0A7R8YMH3_HERIL</name>
<feature type="transmembrane region" description="Helical" evidence="9">
    <location>
        <begin position="684"/>
        <end position="706"/>
    </location>
</feature>
<dbReference type="GO" id="GO:0071897">
    <property type="term" value="P:DNA biosynthetic process"/>
    <property type="evidence" value="ECO:0007669"/>
    <property type="project" value="UniProtKB-ARBA"/>
</dbReference>
<dbReference type="GO" id="GO:0016887">
    <property type="term" value="F:ATP hydrolysis activity"/>
    <property type="evidence" value="ECO:0007669"/>
    <property type="project" value="InterPro"/>
</dbReference>
<dbReference type="InterPro" id="IPR003593">
    <property type="entry name" value="AAA+_ATPase"/>
</dbReference>
<dbReference type="PROSITE" id="PS50893">
    <property type="entry name" value="ABC_TRANSPORTER_2"/>
    <property type="match status" value="1"/>
</dbReference>
<evidence type="ECO:0000256" key="5">
    <source>
        <dbReference type="ARBA" id="ARBA00022741"/>
    </source>
</evidence>
<dbReference type="GO" id="GO:0005886">
    <property type="term" value="C:plasma membrane"/>
    <property type="evidence" value="ECO:0007669"/>
    <property type="project" value="TreeGrafter"/>
</dbReference>
<dbReference type="InterPro" id="IPR017871">
    <property type="entry name" value="ABC_transporter-like_CS"/>
</dbReference>
<protein>
    <recommendedName>
        <fullName evidence="10">ABC transporter domain-containing protein</fullName>
    </recommendedName>
</protein>
<sequence>MYKDGDLLTATCQARHKLDLTSDKPIYTKIYKFPPVHEQEVNRQITEMLEQAVISQSPYNSPIWVGRIIIIVSNKIHIQQHQPSSSKLTASQNNSLEWQNLCYSVPRKGRGLSSSFWKKPKEVVTILRNVSGSVHSGSLVAILGPSGSGKTTLLAAISQRLRGNVTGKIYLNGILADRWTLAHKTSYLPQYDISVQNLTSVEQLLFMCHFKMGKNISTVEKRQIVNALLTKMGLDERSTTIVAKLSSGERRRLGLAEELILNPLFIFCDEPTTGLDSFNALSVIKSLRSLSESKDEFISIGTKIRTFTEHKQLKTSPTMRNNFQKGVICSIHQPSSDIFELFTHIILLDNGRIIYQGSSNATSFFSQLGICYKQSCNPADLCIKLIMNEEMITKLRSLISNNQKSKPSQQNGNLYQAHSASSIIRSRSQKQISWISQVYYLLYRSTKNVRAAFYNDFWKTVFLLITAATIGVIYMDIKKDDQSSVQDIQGLMFMIGCEIIFTSSYAVIYEFPSTLPLIRRELGESIYTLSAYYTAQFLRRIPQATTQSFSFVIVVIAITNITNDYFVYLRMGLILTMTSMAAISYGLFLSSLFESSRIASEIAALFDLVFLLFGGYYLNLSSIPILKYFSLFFYCYEALSFDYWHGIQVLDCSTKAEFQCLQNGDEVLRNFSLRTIPQTELLDYVGLIMISLLMNSLALICVARYVRKVGYY</sequence>
<dbReference type="Pfam" id="PF01061">
    <property type="entry name" value="ABC2_membrane"/>
    <property type="match status" value="1"/>
</dbReference>
<evidence type="ECO:0000256" key="3">
    <source>
        <dbReference type="ARBA" id="ARBA00022448"/>
    </source>
</evidence>
<dbReference type="SUPFAM" id="SSF56672">
    <property type="entry name" value="DNA/RNA polymerases"/>
    <property type="match status" value="1"/>
</dbReference>
<dbReference type="GO" id="GO:0005524">
    <property type="term" value="F:ATP binding"/>
    <property type="evidence" value="ECO:0007669"/>
    <property type="project" value="UniProtKB-KW"/>
</dbReference>
<dbReference type="InterPro" id="IPR003439">
    <property type="entry name" value="ABC_transporter-like_ATP-bd"/>
</dbReference>